<reference evidence="2 3" key="1">
    <citation type="journal article" date="2019" name="Sci. Rep.">
        <title>Colletotrichum shisoi sp. nov., an anthracnose pathogen of Perilla frutescens in Japan: molecular phylogenetic, morphological and genomic evidence.</title>
        <authorList>
            <person name="Gan P."/>
            <person name="Tsushima A."/>
            <person name="Hiroyama R."/>
            <person name="Narusaka M."/>
            <person name="Takano Y."/>
            <person name="Narusaka Y."/>
            <person name="Kawaradani M."/>
            <person name="Damm U."/>
            <person name="Shirasu K."/>
        </authorList>
    </citation>
    <scope>NUCLEOTIDE SEQUENCE [LARGE SCALE GENOMIC DNA]</scope>
    <source>
        <strain evidence="2 3">PG-2018a</strain>
    </source>
</reference>
<dbReference type="AlphaFoldDB" id="A0A5Q4BV21"/>
<protein>
    <submittedName>
        <fullName evidence="2">Uncharacterized protein</fullName>
    </submittedName>
</protein>
<organism evidence="2 3">
    <name type="scientific">Colletotrichum shisoi</name>
    <dbReference type="NCBI Taxonomy" id="2078593"/>
    <lineage>
        <taxon>Eukaryota</taxon>
        <taxon>Fungi</taxon>
        <taxon>Dikarya</taxon>
        <taxon>Ascomycota</taxon>
        <taxon>Pezizomycotina</taxon>
        <taxon>Sordariomycetes</taxon>
        <taxon>Hypocreomycetidae</taxon>
        <taxon>Glomerellales</taxon>
        <taxon>Glomerellaceae</taxon>
        <taxon>Colletotrichum</taxon>
        <taxon>Colletotrichum destructivum species complex</taxon>
    </lineage>
</organism>
<feature type="compositionally biased region" description="Basic and acidic residues" evidence="1">
    <location>
        <begin position="396"/>
        <end position="406"/>
    </location>
</feature>
<evidence type="ECO:0000313" key="3">
    <source>
        <dbReference type="Proteomes" id="UP000326340"/>
    </source>
</evidence>
<feature type="compositionally biased region" description="Low complexity" evidence="1">
    <location>
        <begin position="324"/>
        <end position="340"/>
    </location>
</feature>
<accession>A0A5Q4BV21</accession>
<feature type="non-terminal residue" evidence="2">
    <location>
        <position position="434"/>
    </location>
</feature>
<dbReference type="Proteomes" id="UP000326340">
    <property type="component" value="Unassembled WGS sequence"/>
</dbReference>
<gene>
    <name evidence="2" type="ORF">CSHISOI_04596</name>
</gene>
<feature type="compositionally biased region" description="Low complexity" evidence="1">
    <location>
        <begin position="279"/>
        <end position="297"/>
    </location>
</feature>
<dbReference type="EMBL" id="PUHP01000333">
    <property type="protein sequence ID" value="TQN70848.1"/>
    <property type="molecule type" value="Genomic_DNA"/>
</dbReference>
<feature type="region of interest" description="Disordered" evidence="1">
    <location>
        <begin position="386"/>
        <end position="406"/>
    </location>
</feature>
<name>A0A5Q4BV21_9PEZI</name>
<feature type="region of interest" description="Disordered" evidence="1">
    <location>
        <begin position="323"/>
        <end position="342"/>
    </location>
</feature>
<keyword evidence="3" id="KW-1185">Reference proteome</keyword>
<proteinExistence type="predicted"/>
<evidence type="ECO:0000256" key="1">
    <source>
        <dbReference type="SAM" id="MobiDB-lite"/>
    </source>
</evidence>
<sequence length="434" mass="45350">MSAFLTLASVINSSRGNHSSNLPPGNPAPFSNAAFSLPATMIPNAVPQSHAHTMPSPQYPALTHSPAPAPFHLSSSPSSTFFALNLIFFSSPFRPRSAMPFPPAPDSAPGTRPTKGAMSPVMARIPLHALVTFPLQRAPNKAFMTPATCATVIPSVPESSHTPTMSTPCPALRPNPPPSITSPFGRCVTNCAACAFVACTTCLARIEPRPVLTTYGLSPSPAASNTTSSTAVFISNASLPPCASSSSFQTAETSRYGHRAPALYTRLPKTWPSSAPNRSTVASPPSTSTSTSGTHCLSSSTLFAPSSYPFASRKKSTVSTALHSATSLPSTPPTSSTASAVRSANRLVRARLHMPAVPPRGACAQRPRVEHHDFRPIASLICVGSGGGGGGGGKQSPHDGDARDAASDYHHVGLPRQRLGLHPHELWERRVVEP</sequence>
<feature type="region of interest" description="Disordered" evidence="1">
    <location>
        <begin position="267"/>
        <end position="297"/>
    </location>
</feature>
<comment type="caution">
    <text evidence="2">The sequence shown here is derived from an EMBL/GenBank/DDBJ whole genome shotgun (WGS) entry which is preliminary data.</text>
</comment>
<evidence type="ECO:0000313" key="2">
    <source>
        <dbReference type="EMBL" id="TQN70848.1"/>
    </source>
</evidence>